<keyword evidence="1" id="KW-0175">Coiled coil</keyword>
<evidence type="ECO:0000313" key="4">
    <source>
        <dbReference type="Proteomes" id="UP000288805"/>
    </source>
</evidence>
<gene>
    <name evidence="3" type="ORF">CK203_022208</name>
</gene>
<protein>
    <submittedName>
        <fullName evidence="3">Uncharacterized protein</fullName>
    </submittedName>
</protein>
<dbReference type="Proteomes" id="UP000288805">
    <property type="component" value="Unassembled WGS sequence"/>
</dbReference>
<feature type="coiled-coil region" evidence="1">
    <location>
        <begin position="12"/>
        <end position="60"/>
    </location>
</feature>
<proteinExistence type="predicted"/>
<evidence type="ECO:0000256" key="2">
    <source>
        <dbReference type="SAM" id="MobiDB-lite"/>
    </source>
</evidence>
<sequence length="134" mass="15427">MWNHLKPSTQRVLSLAAEVKTLENEREHLKLNLHRAEEEVKLLFDENNLLDEENKRLLQQYLKERNHPGSGGKHISSASAKGNKRKCSPKTHSPLRGRLISLTWNHQGSLYHPCNITLLTLDSIRSDNKFSRIA</sequence>
<feature type="compositionally biased region" description="Basic residues" evidence="2">
    <location>
        <begin position="82"/>
        <end position="94"/>
    </location>
</feature>
<dbReference type="PANTHER" id="PTHR35689:SF1">
    <property type="entry name" value="EARLY ENDOSOME ANTIGEN"/>
    <property type="match status" value="1"/>
</dbReference>
<evidence type="ECO:0000256" key="1">
    <source>
        <dbReference type="SAM" id="Coils"/>
    </source>
</evidence>
<accession>A0A438FZR0</accession>
<organism evidence="3 4">
    <name type="scientific">Vitis vinifera</name>
    <name type="common">Grape</name>
    <dbReference type="NCBI Taxonomy" id="29760"/>
    <lineage>
        <taxon>Eukaryota</taxon>
        <taxon>Viridiplantae</taxon>
        <taxon>Streptophyta</taxon>
        <taxon>Embryophyta</taxon>
        <taxon>Tracheophyta</taxon>
        <taxon>Spermatophyta</taxon>
        <taxon>Magnoliopsida</taxon>
        <taxon>eudicotyledons</taxon>
        <taxon>Gunneridae</taxon>
        <taxon>Pentapetalae</taxon>
        <taxon>rosids</taxon>
        <taxon>Vitales</taxon>
        <taxon>Vitaceae</taxon>
        <taxon>Viteae</taxon>
        <taxon>Vitis</taxon>
    </lineage>
</organism>
<dbReference type="PANTHER" id="PTHR35689">
    <property type="entry name" value="EARLY ENDOSOME ANTIGEN"/>
    <property type="match status" value="1"/>
</dbReference>
<name>A0A438FZR0_VITVI</name>
<feature type="region of interest" description="Disordered" evidence="2">
    <location>
        <begin position="61"/>
        <end position="94"/>
    </location>
</feature>
<dbReference type="AlphaFoldDB" id="A0A438FZR0"/>
<reference evidence="3 4" key="1">
    <citation type="journal article" date="2018" name="PLoS Genet.">
        <title>Population sequencing reveals clonal diversity and ancestral inbreeding in the grapevine cultivar Chardonnay.</title>
        <authorList>
            <person name="Roach M.J."/>
            <person name="Johnson D.L."/>
            <person name="Bohlmann J."/>
            <person name="van Vuuren H.J."/>
            <person name="Jones S.J."/>
            <person name="Pretorius I.S."/>
            <person name="Schmidt S.A."/>
            <person name="Borneman A.R."/>
        </authorList>
    </citation>
    <scope>NUCLEOTIDE SEQUENCE [LARGE SCALE GENOMIC DNA]</scope>
    <source>
        <strain evidence="4">cv. Chardonnay</strain>
        <tissue evidence="3">Leaf</tissue>
    </source>
</reference>
<comment type="caution">
    <text evidence="3">The sequence shown here is derived from an EMBL/GenBank/DDBJ whole genome shotgun (WGS) entry which is preliminary data.</text>
</comment>
<dbReference type="EMBL" id="QGNW01000688">
    <property type="protein sequence ID" value="RVW65449.1"/>
    <property type="molecule type" value="Genomic_DNA"/>
</dbReference>
<evidence type="ECO:0000313" key="3">
    <source>
        <dbReference type="EMBL" id="RVW65449.1"/>
    </source>
</evidence>